<feature type="transmembrane region" description="Helical" evidence="1">
    <location>
        <begin position="345"/>
        <end position="365"/>
    </location>
</feature>
<dbReference type="RefSeq" id="WP_275416714.1">
    <property type="nucleotide sequence ID" value="NZ_CP106878.1"/>
</dbReference>
<protein>
    <submittedName>
        <fullName evidence="2">ABC transporter permease</fullName>
    </submittedName>
</protein>
<gene>
    <name evidence="2" type="ORF">OE104_09965</name>
</gene>
<dbReference type="GO" id="GO:0005886">
    <property type="term" value="C:plasma membrane"/>
    <property type="evidence" value="ECO:0007669"/>
    <property type="project" value="UniProtKB-SubCell"/>
</dbReference>
<feature type="transmembrane region" description="Helical" evidence="1">
    <location>
        <begin position="297"/>
        <end position="317"/>
    </location>
</feature>
<feature type="transmembrane region" description="Helical" evidence="1">
    <location>
        <begin position="260"/>
        <end position="285"/>
    </location>
</feature>
<proteinExistence type="predicted"/>
<dbReference type="Proteomes" id="UP001164718">
    <property type="component" value="Chromosome"/>
</dbReference>
<dbReference type="PANTHER" id="PTHR37305:SF1">
    <property type="entry name" value="MEMBRANE PROTEIN"/>
    <property type="match status" value="1"/>
</dbReference>
<accession>A0A9E8LT60</accession>
<sequence length="659" mass="77376">MKILQFELLKLRKKKLFLWMFLIILLCTSGLFLQNYAQKSNMKERAIELIEPYEEEMNSITQELNQQKQIEQTEVVNKQLDYVIEMNKALFNWRVAIYDEAWDLIPRYENDFLLALSEFTRLGGEFKSLQGIEREKAILKNEWMIKYNLPYVDELFPLDPVLFFVKNAEFLFGVGGFILLLLLFGHIFTVEKEQHTWRLLNTLPFTKRKLMVSKFIVLIISMIVFIISVFVFGMIIPLVFGVQSFHFQYPQIFQSGETIIIIPTVHFILRMILFFISGCFVMNALLLFLSRWIQNTFLTRIGVGMIILLSFLLTELIPTSKKFWNPLIYLHLDSLFTDPPHQTDWLYLVGAFILGSGLVVLTILLPNPKLGKFSSSDYQKPFFKGETKINGSILSKMVIFEYVKVWRKGYFKQTIILLSLFFGICYLLLSMETTEKEKYYFKELDTELTTFKDIIIPSYHDLLISLEEEEKNGNDVSEELTNRKKELNIINTIVDKGESAVFAYQKGDWIPLLEYQLFYNHFVNEESVQNLHVEYKKSLSQFSVDVGIAEKMWLIEHQIKPVISGNFVPTIFSQWEGEKMTIDWLKSNVKVNNSGLFSLYHFFEYQIYFVLIIVLVFIFGSGFASEHGKMQTFNFLKTQPIAEKLYLAREKCIKWQAFL</sequence>
<keyword evidence="3" id="KW-1185">Reference proteome</keyword>
<keyword evidence="1" id="KW-0472">Membrane</keyword>
<organism evidence="2 3">
    <name type="scientific">Fervidibacillus albus</name>
    <dbReference type="NCBI Taxonomy" id="2980026"/>
    <lineage>
        <taxon>Bacteria</taxon>
        <taxon>Bacillati</taxon>
        <taxon>Bacillota</taxon>
        <taxon>Bacilli</taxon>
        <taxon>Bacillales</taxon>
        <taxon>Bacillaceae</taxon>
        <taxon>Fervidibacillus</taxon>
    </lineage>
</organism>
<keyword evidence="1" id="KW-1133">Transmembrane helix</keyword>
<dbReference type="KEGG" id="faf:OE104_09965"/>
<feature type="transmembrane region" description="Helical" evidence="1">
    <location>
        <begin position="410"/>
        <end position="429"/>
    </location>
</feature>
<evidence type="ECO:0000313" key="3">
    <source>
        <dbReference type="Proteomes" id="UP001164718"/>
    </source>
</evidence>
<name>A0A9E8LT60_9BACI</name>
<evidence type="ECO:0000313" key="2">
    <source>
        <dbReference type="EMBL" id="WAA08930.1"/>
    </source>
</evidence>
<dbReference type="EMBL" id="CP106878">
    <property type="protein sequence ID" value="WAA08930.1"/>
    <property type="molecule type" value="Genomic_DNA"/>
</dbReference>
<dbReference type="AlphaFoldDB" id="A0A9E8LT60"/>
<feature type="transmembrane region" description="Helical" evidence="1">
    <location>
        <begin position="170"/>
        <end position="190"/>
    </location>
</feature>
<reference evidence="2" key="1">
    <citation type="submission" date="2022-09" db="EMBL/GenBank/DDBJ databases">
        <title>Complete Genomes of Fervidibacillus albus and Fervidibacillus halotolerans isolated from tidal flat sediments.</title>
        <authorList>
            <person name="Kwon K.K."/>
            <person name="Yang S.-H."/>
            <person name="Park M.J."/>
            <person name="Oh H.-M."/>
        </authorList>
    </citation>
    <scope>NUCLEOTIDE SEQUENCE</scope>
    <source>
        <strain evidence="2">MEBiC13591</strain>
    </source>
</reference>
<keyword evidence="1" id="KW-0812">Transmembrane</keyword>
<dbReference type="Pfam" id="PF12679">
    <property type="entry name" value="ABC2_membrane_2"/>
    <property type="match status" value="1"/>
</dbReference>
<evidence type="ECO:0000256" key="1">
    <source>
        <dbReference type="SAM" id="Phobius"/>
    </source>
</evidence>
<dbReference type="GO" id="GO:0140359">
    <property type="term" value="F:ABC-type transporter activity"/>
    <property type="evidence" value="ECO:0007669"/>
    <property type="project" value="InterPro"/>
</dbReference>
<feature type="transmembrane region" description="Helical" evidence="1">
    <location>
        <begin position="16"/>
        <end position="33"/>
    </location>
</feature>
<feature type="transmembrane region" description="Helical" evidence="1">
    <location>
        <begin position="605"/>
        <end position="624"/>
    </location>
</feature>
<dbReference type="PANTHER" id="PTHR37305">
    <property type="entry name" value="INTEGRAL MEMBRANE PROTEIN-RELATED"/>
    <property type="match status" value="1"/>
</dbReference>
<feature type="transmembrane region" description="Helical" evidence="1">
    <location>
        <begin position="215"/>
        <end position="240"/>
    </location>
</feature>